<comment type="caution">
    <text evidence="1">The sequence shown here is derived from an EMBL/GenBank/DDBJ whole genome shotgun (WGS) entry which is preliminary data.</text>
</comment>
<protein>
    <submittedName>
        <fullName evidence="1">(Mediterranean fruit fly) hypothetical protein</fullName>
    </submittedName>
</protein>
<dbReference type="EMBL" id="CAJHJT010000012">
    <property type="protein sequence ID" value="CAD6998985.1"/>
    <property type="molecule type" value="Genomic_DNA"/>
</dbReference>
<sequence length="170" mass="19440">MGAIPSKKLHCDLECFAPIQGRYTQIHEERTTCNAVGTQNVKVLSKSCENSSALHKLTKLDASESSTKDSSRKFRQPQKGHRNLTLHMIIRRRPSYRKALREPNCISNFVQNGTPEDYKSVQREKAMDTRVNCTANERENICENVNMQIEHFEEKGETNIKIISALFLTT</sequence>
<keyword evidence="2" id="KW-1185">Reference proteome</keyword>
<evidence type="ECO:0000313" key="1">
    <source>
        <dbReference type="EMBL" id="CAD6998985.1"/>
    </source>
</evidence>
<name>A0A811UMH5_CERCA</name>
<dbReference type="AlphaFoldDB" id="A0A811UMH5"/>
<accession>A0A811UMH5</accession>
<organism evidence="1 2">
    <name type="scientific">Ceratitis capitata</name>
    <name type="common">Mediterranean fruit fly</name>
    <name type="synonym">Tephritis capitata</name>
    <dbReference type="NCBI Taxonomy" id="7213"/>
    <lineage>
        <taxon>Eukaryota</taxon>
        <taxon>Metazoa</taxon>
        <taxon>Ecdysozoa</taxon>
        <taxon>Arthropoda</taxon>
        <taxon>Hexapoda</taxon>
        <taxon>Insecta</taxon>
        <taxon>Pterygota</taxon>
        <taxon>Neoptera</taxon>
        <taxon>Endopterygota</taxon>
        <taxon>Diptera</taxon>
        <taxon>Brachycera</taxon>
        <taxon>Muscomorpha</taxon>
        <taxon>Tephritoidea</taxon>
        <taxon>Tephritidae</taxon>
        <taxon>Ceratitis</taxon>
        <taxon>Ceratitis</taxon>
    </lineage>
</organism>
<dbReference type="Proteomes" id="UP000606786">
    <property type="component" value="Unassembled WGS sequence"/>
</dbReference>
<evidence type="ECO:0000313" key="2">
    <source>
        <dbReference type="Proteomes" id="UP000606786"/>
    </source>
</evidence>
<proteinExistence type="predicted"/>
<reference evidence="1" key="1">
    <citation type="submission" date="2020-11" db="EMBL/GenBank/DDBJ databases">
        <authorList>
            <person name="Whitehead M."/>
        </authorList>
    </citation>
    <scope>NUCLEOTIDE SEQUENCE</scope>
    <source>
        <strain evidence="1">EGII</strain>
    </source>
</reference>
<gene>
    <name evidence="1" type="ORF">CCAP1982_LOCUS7532</name>
</gene>